<dbReference type="EMBL" id="BATA01000022">
    <property type="protein sequence ID" value="GAD52415.1"/>
    <property type="molecule type" value="Genomic_DNA"/>
</dbReference>
<evidence type="ECO:0000313" key="1">
    <source>
        <dbReference type="EMBL" id="GAD52415.1"/>
    </source>
</evidence>
<sequence>MHYDPWYLGKGLDFLSRTVETYPYAELIDAEFDLVDVSTALQKADAREMTRPSLVPGHGR</sequence>
<evidence type="ECO:0000313" key="2">
    <source>
        <dbReference type="Proteomes" id="UP000016986"/>
    </source>
</evidence>
<reference evidence="1 2" key="1">
    <citation type="submission" date="2013-09" db="EMBL/GenBank/DDBJ databases">
        <title>Whole genome sequencing of Halarchaeum acidiphilum strain MH1-52-1.</title>
        <authorList>
            <person name="Shimane Y."/>
            <person name="Minegishi H."/>
            <person name="Nishi S."/>
            <person name="Echigo A."/>
            <person name="Shuto A."/>
            <person name="Konishi M."/>
            <person name="Ito T."/>
            <person name="Ohkuma M."/>
            <person name="Ohta Y."/>
            <person name="Nagano Y."/>
            <person name="Tsubouchi T."/>
            <person name="Mori K."/>
            <person name="Usui K."/>
            <person name="Kamekura M."/>
            <person name="Usami R."/>
            <person name="Takaki Y."/>
            <person name="Hatada Y."/>
        </authorList>
    </citation>
    <scope>NUCLEOTIDE SEQUENCE [LARGE SCALE GENOMIC DNA]</scope>
    <source>
        <strain evidence="1 2">JCM 16109</strain>
    </source>
</reference>
<name>U2YTT8_9EURY</name>
<proteinExistence type="predicted"/>
<dbReference type="Proteomes" id="UP000016986">
    <property type="component" value="Unassembled WGS sequence"/>
</dbReference>
<keyword evidence="2" id="KW-1185">Reference proteome</keyword>
<organism evidence="1 2">
    <name type="scientific">Halarchaeum acidiphilum MH1-52-1</name>
    <dbReference type="NCBI Taxonomy" id="1261545"/>
    <lineage>
        <taxon>Archaea</taxon>
        <taxon>Methanobacteriati</taxon>
        <taxon>Methanobacteriota</taxon>
        <taxon>Stenosarchaea group</taxon>
        <taxon>Halobacteria</taxon>
        <taxon>Halobacteriales</taxon>
        <taxon>Halobacteriaceae</taxon>
    </lineage>
</organism>
<dbReference type="RefSeq" id="WP_021780064.1">
    <property type="nucleotide sequence ID" value="NZ_BATA01000022.1"/>
</dbReference>
<dbReference type="AlphaFoldDB" id="U2YTT8"/>
<accession>U2YTT8</accession>
<comment type="caution">
    <text evidence="1">The sequence shown here is derived from an EMBL/GenBank/DDBJ whole genome shotgun (WGS) entry which is preliminary data.</text>
</comment>
<protein>
    <submittedName>
        <fullName evidence="1">Uncharacterized protein</fullName>
    </submittedName>
</protein>
<gene>
    <name evidence="1" type="ORF">MBEHAL_1175</name>
</gene>